<comment type="caution">
    <text evidence="3">The sequence shown here is derived from an EMBL/GenBank/DDBJ whole genome shotgun (WGS) entry which is preliminary data.</text>
</comment>
<dbReference type="Gene3D" id="4.10.240.10">
    <property type="entry name" value="Zn(2)-C6 fungal-type DNA-binding domain"/>
    <property type="match status" value="1"/>
</dbReference>
<evidence type="ECO:0000313" key="3">
    <source>
        <dbReference type="EMBL" id="OAQ96931.1"/>
    </source>
</evidence>
<evidence type="ECO:0000256" key="1">
    <source>
        <dbReference type="ARBA" id="ARBA00023242"/>
    </source>
</evidence>
<dbReference type="Proteomes" id="UP000243081">
    <property type="component" value="Unassembled WGS sequence"/>
</dbReference>
<dbReference type="Pfam" id="PF00172">
    <property type="entry name" value="Zn_clus"/>
    <property type="match status" value="1"/>
</dbReference>
<name>A0A179I4W5_CORDF</name>
<sequence length="318" mass="36203">MIDPGTNKPNATPQGRHRRSRYGCRNCKIRKLKCDETKPHCKKCSAYGVRCNFEHNVQDLQSITEKKSENAPAGKRLMRLRPVISEAIWSSNGSTSFLLDAQDQALFKRYRDRTIFTIGGLPMVDTWGNQTLQAAFEHPCLMHGLLAVAAVHDRHLGLVPCSRRTLRELHHWSRCTILFAEMLSCTIKEEFKDPCWATAATLGILTFASTDVDAAGKKQPWPLGAADSSDLEWLRLGAGKMRLWQLLNPLRPQSAGAFEALLRDKDPVALILLCMWYDSARRAKWWIEMRAKYEYAAIRSYLQLHYGEHIAVKRLPPD</sequence>
<dbReference type="OMA" id="YLWYRKA"/>
<gene>
    <name evidence="3" type="ORF">LLEC1_04238</name>
</gene>
<dbReference type="InterPro" id="IPR001138">
    <property type="entry name" value="Zn2Cys6_DnaBD"/>
</dbReference>
<dbReference type="EMBL" id="LUKN01003793">
    <property type="protein sequence ID" value="OAQ96931.1"/>
    <property type="molecule type" value="Genomic_DNA"/>
</dbReference>
<dbReference type="InterPro" id="IPR036864">
    <property type="entry name" value="Zn2-C6_fun-type_DNA-bd_sf"/>
</dbReference>
<dbReference type="SUPFAM" id="SSF57701">
    <property type="entry name" value="Zn2/Cys6 DNA-binding domain"/>
    <property type="match status" value="1"/>
</dbReference>
<keyword evidence="4" id="KW-1185">Reference proteome</keyword>
<dbReference type="AlphaFoldDB" id="A0A179I4W5"/>
<dbReference type="GO" id="GO:0008270">
    <property type="term" value="F:zinc ion binding"/>
    <property type="evidence" value="ECO:0007669"/>
    <property type="project" value="InterPro"/>
</dbReference>
<dbReference type="PANTHER" id="PTHR47784">
    <property type="entry name" value="STEROL UPTAKE CONTROL PROTEIN 2"/>
    <property type="match status" value="1"/>
</dbReference>
<dbReference type="CDD" id="cd00067">
    <property type="entry name" value="GAL4"/>
    <property type="match status" value="1"/>
</dbReference>
<evidence type="ECO:0000259" key="2">
    <source>
        <dbReference type="PROSITE" id="PS50048"/>
    </source>
</evidence>
<dbReference type="SMART" id="SM00066">
    <property type="entry name" value="GAL4"/>
    <property type="match status" value="1"/>
</dbReference>
<dbReference type="PANTHER" id="PTHR47784:SF9">
    <property type="entry name" value="ZN(II)2CYS6 TRANSCRIPTION FACTOR (EUROFUNG)"/>
    <property type="match status" value="1"/>
</dbReference>
<protein>
    <recommendedName>
        <fullName evidence="2">Zn(2)-C6 fungal-type domain-containing protein</fullName>
    </recommendedName>
</protein>
<evidence type="ECO:0000313" key="4">
    <source>
        <dbReference type="Proteomes" id="UP000243081"/>
    </source>
</evidence>
<dbReference type="PROSITE" id="PS00463">
    <property type="entry name" value="ZN2_CY6_FUNGAL_1"/>
    <property type="match status" value="1"/>
</dbReference>
<proteinExistence type="predicted"/>
<dbReference type="GO" id="GO:0001228">
    <property type="term" value="F:DNA-binding transcription activator activity, RNA polymerase II-specific"/>
    <property type="evidence" value="ECO:0007669"/>
    <property type="project" value="TreeGrafter"/>
</dbReference>
<reference evidence="3 4" key="1">
    <citation type="submission" date="2016-03" db="EMBL/GenBank/DDBJ databases">
        <title>Fine-scale spatial genetic structure of a fungal parasite of coffee scale insects.</title>
        <authorList>
            <person name="Jackson D."/>
            <person name="Zemenick K.A."/>
            <person name="Malloure B."/>
            <person name="Quandt C.A."/>
            <person name="James T.Y."/>
        </authorList>
    </citation>
    <scope>NUCLEOTIDE SEQUENCE [LARGE SCALE GENOMIC DNA]</scope>
    <source>
        <strain evidence="3 4">UM487</strain>
    </source>
</reference>
<dbReference type="PROSITE" id="PS50048">
    <property type="entry name" value="ZN2_CY6_FUNGAL_2"/>
    <property type="match status" value="1"/>
</dbReference>
<accession>A0A179I4W5</accession>
<feature type="domain" description="Zn(2)-C6 fungal-type" evidence="2">
    <location>
        <begin position="23"/>
        <end position="53"/>
    </location>
</feature>
<dbReference type="OrthoDB" id="3031538at2759"/>
<dbReference type="InterPro" id="IPR053157">
    <property type="entry name" value="Sterol_Uptake_Regulator"/>
</dbReference>
<organism evidence="3 4">
    <name type="scientific">Cordyceps confragosa</name>
    <name type="common">Lecanicillium lecanii</name>
    <dbReference type="NCBI Taxonomy" id="2714763"/>
    <lineage>
        <taxon>Eukaryota</taxon>
        <taxon>Fungi</taxon>
        <taxon>Dikarya</taxon>
        <taxon>Ascomycota</taxon>
        <taxon>Pezizomycotina</taxon>
        <taxon>Sordariomycetes</taxon>
        <taxon>Hypocreomycetidae</taxon>
        <taxon>Hypocreales</taxon>
        <taxon>Cordycipitaceae</taxon>
        <taxon>Akanthomyces</taxon>
    </lineage>
</organism>
<keyword evidence="1" id="KW-0539">Nucleus</keyword>